<feature type="domain" description="ABC transporter" evidence="3">
    <location>
        <begin position="11"/>
        <end position="271"/>
    </location>
</feature>
<dbReference type="PROSITE" id="PS50893">
    <property type="entry name" value="ABC_TRANSPORTER_2"/>
    <property type="match status" value="2"/>
</dbReference>
<evidence type="ECO:0000313" key="4">
    <source>
        <dbReference type="EMBL" id="RJP24750.1"/>
    </source>
</evidence>
<feature type="domain" description="ABC transporter" evidence="3">
    <location>
        <begin position="281"/>
        <end position="523"/>
    </location>
</feature>
<dbReference type="InterPro" id="IPR003439">
    <property type="entry name" value="ABC_transporter-like_ATP-bd"/>
</dbReference>
<accession>A0A3A4P5W6</accession>
<dbReference type="Pfam" id="PF00005">
    <property type="entry name" value="ABC_tran"/>
    <property type="match status" value="2"/>
</dbReference>
<organism evidence="4 5">
    <name type="scientific">Abyssobacteria bacterium (strain SURF_5)</name>
    <dbReference type="NCBI Taxonomy" id="2093360"/>
    <lineage>
        <taxon>Bacteria</taxon>
        <taxon>Pseudomonadati</taxon>
        <taxon>Candidatus Hydrogenedentota</taxon>
        <taxon>Candidatus Abyssobacteria</taxon>
    </lineage>
</organism>
<gene>
    <name evidence="4" type="ORF">C4520_03460</name>
</gene>
<sequence length="523" mass="58846">MTDHRAVSQLVSFHDVTLQLRDQRILRAITWSIRSDEHWAIIGGNGSGKSVLARALYGAVPVVSGEVEHHFLNRREPGTNRPRSAEDFIAHVSFEDHQHFIGQESPYLQSRWNSCERDSGLTTLDALCFLAGDTFSGRRRKSRTGMKELARNAPATRYLDIASLFERKLAHLSNGEMRKVLIAGALLRSPLILILDEPFAGLDYRSRRALRSLLSGLMKGATRVIFVSSHPNELPRGITHVLRLEGGTIAAIGEKEKVLRTYPDKWDIPPPAPEPRGSHRRRTRDLVPVLFKISKACVTYGGIRVLDKVNWTVREEERWAVLGPNGSGKTTLLSLILGDNPQAYANDIRVFGKKRGNGETIWDVKKHIGFLSPELHIHYRKTLTVLEIVCSGYFDSIGLYRECSGRRINAALKWMRALGLSALAEKRFDELSAGQQRMVLLARASVKRPRLLILDEPCHGLDPENKRVVLDAIDAIARRELNSLIYVTHRLEELPACISHVLRLRNGRITAKGKRVPALGKRR</sequence>
<dbReference type="InterPro" id="IPR003593">
    <property type="entry name" value="AAA+_ATPase"/>
</dbReference>
<evidence type="ECO:0000256" key="1">
    <source>
        <dbReference type="ARBA" id="ARBA00022741"/>
    </source>
</evidence>
<dbReference type="GO" id="GO:0005524">
    <property type="term" value="F:ATP binding"/>
    <property type="evidence" value="ECO:0007669"/>
    <property type="project" value="UniProtKB-KW"/>
</dbReference>
<evidence type="ECO:0000313" key="5">
    <source>
        <dbReference type="Proteomes" id="UP000265882"/>
    </source>
</evidence>
<dbReference type="GO" id="GO:0016887">
    <property type="term" value="F:ATP hydrolysis activity"/>
    <property type="evidence" value="ECO:0007669"/>
    <property type="project" value="InterPro"/>
</dbReference>
<dbReference type="InterPro" id="IPR027417">
    <property type="entry name" value="P-loop_NTPase"/>
</dbReference>
<dbReference type="Gene3D" id="3.40.50.300">
    <property type="entry name" value="P-loop containing nucleotide triphosphate hydrolases"/>
    <property type="match status" value="2"/>
</dbReference>
<evidence type="ECO:0000256" key="2">
    <source>
        <dbReference type="ARBA" id="ARBA00022840"/>
    </source>
</evidence>
<protein>
    <submittedName>
        <fullName evidence="4">ATP-binding cassette domain-containing protein</fullName>
    </submittedName>
</protein>
<evidence type="ECO:0000259" key="3">
    <source>
        <dbReference type="PROSITE" id="PS50893"/>
    </source>
</evidence>
<keyword evidence="1" id="KW-0547">Nucleotide-binding</keyword>
<dbReference type="EMBL" id="QZKU01000031">
    <property type="protein sequence ID" value="RJP24750.1"/>
    <property type="molecule type" value="Genomic_DNA"/>
</dbReference>
<dbReference type="Proteomes" id="UP000265882">
    <property type="component" value="Unassembled WGS sequence"/>
</dbReference>
<keyword evidence="2 4" id="KW-0067">ATP-binding</keyword>
<dbReference type="AlphaFoldDB" id="A0A3A4P5W6"/>
<dbReference type="PANTHER" id="PTHR43158">
    <property type="entry name" value="SKFA PEPTIDE EXPORT ATP-BINDING PROTEIN SKFE"/>
    <property type="match status" value="1"/>
</dbReference>
<reference evidence="4 5" key="1">
    <citation type="journal article" date="2017" name="ISME J.">
        <title>Energy and carbon metabolisms in a deep terrestrial subsurface fluid microbial community.</title>
        <authorList>
            <person name="Momper L."/>
            <person name="Jungbluth S.P."/>
            <person name="Lee M.D."/>
            <person name="Amend J.P."/>
        </authorList>
    </citation>
    <scope>NUCLEOTIDE SEQUENCE [LARGE SCALE GENOMIC DNA]</scope>
    <source>
        <strain evidence="4">SURF_5</strain>
    </source>
</reference>
<dbReference type="SMART" id="SM00382">
    <property type="entry name" value="AAA"/>
    <property type="match status" value="2"/>
</dbReference>
<comment type="caution">
    <text evidence="4">The sequence shown here is derived from an EMBL/GenBank/DDBJ whole genome shotgun (WGS) entry which is preliminary data.</text>
</comment>
<name>A0A3A4P5W6_ABYX5</name>
<dbReference type="SUPFAM" id="SSF52540">
    <property type="entry name" value="P-loop containing nucleoside triphosphate hydrolases"/>
    <property type="match status" value="2"/>
</dbReference>
<dbReference type="PROSITE" id="PS00211">
    <property type="entry name" value="ABC_TRANSPORTER_1"/>
    <property type="match status" value="1"/>
</dbReference>
<dbReference type="InterPro" id="IPR017871">
    <property type="entry name" value="ABC_transporter-like_CS"/>
</dbReference>
<proteinExistence type="predicted"/>
<dbReference type="PANTHER" id="PTHR43158:SF2">
    <property type="entry name" value="SKFA PEPTIDE EXPORT ATP-BINDING PROTEIN SKFE"/>
    <property type="match status" value="1"/>
</dbReference>